<dbReference type="Gene3D" id="3.30.160.60">
    <property type="entry name" value="Classic Zinc Finger"/>
    <property type="match status" value="1"/>
</dbReference>
<dbReference type="OrthoDB" id="8117402at2759"/>
<accession>A0A6G1HPK6</accession>
<dbReference type="EMBL" id="ML996702">
    <property type="protein sequence ID" value="KAF2397685.1"/>
    <property type="molecule type" value="Genomic_DNA"/>
</dbReference>
<feature type="domain" description="C2H2-type" evidence="2">
    <location>
        <begin position="218"/>
        <end position="241"/>
    </location>
</feature>
<organism evidence="3 4">
    <name type="scientific">Trichodelitschia bisporula</name>
    <dbReference type="NCBI Taxonomy" id="703511"/>
    <lineage>
        <taxon>Eukaryota</taxon>
        <taxon>Fungi</taxon>
        <taxon>Dikarya</taxon>
        <taxon>Ascomycota</taxon>
        <taxon>Pezizomycotina</taxon>
        <taxon>Dothideomycetes</taxon>
        <taxon>Dothideomycetes incertae sedis</taxon>
        <taxon>Phaeotrichales</taxon>
        <taxon>Phaeotrichaceae</taxon>
        <taxon>Trichodelitschia</taxon>
    </lineage>
</organism>
<evidence type="ECO:0000313" key="3">
    <source>
        <dbReference type="EMBL" id="KAF2397685.1"/>
    </source>
</evidence>
<reference evidence="3" key="1">
    <citation type="journal article" date="2020" name="Stud. Mycol.">
        <title>101 Dothideomycetes genomes: a test case for predicting lifestyles and emergence of pathogens.</title>
        <authorList>
            <person name="Haridas S."/>
            <person name="Albert R."/>
            <person name="Binder M."/>
            <person name="Bloem J."/>
            <person name="Labutti K."/>
            <person name="Salamov A."/>
            <person name="Andreopoulos B."/>
            <person name="Baker S."/>
            <person name="Barry K."/>
            <person name="Bills G."/>
            <person name="Bluhm B."/>
            <person name="Cannon C."/>
            <person name="Castanera R."/>
            <person name="Culley D."/>
            <person name="Daum C."/>
            <person name="Ezra D."/>
            <person name="Gonzalez J."/>
            <person name="Henrissat B."/>
            <person name="Kuo A."/>
            <person name="Liang C."/>
            <person name="Lipzen A."/>
            <person name="Lutzoni F."/>
            <person name="Magnuson J."/>
            <person name="Mondo S."/>
            <person name="Nolan M."/>
            <person name="Ohm R."/>
            <person name="Pangilinan J."/>
            <person name="Park H.-J."/>
            <person name="Ramirez L."/>
            <person name="Alfaro M."/>
            <person name="Sun H."/>
            <person name="Tritt A."/>
            <person name="Yoshinaga Y."/>
            <person name="Zwiers L.-H."/>
            <person name="Turgeon B."/>
            <person name="Goodwin S."/>
            <person name="Spatafora J."/>
            <person name="Crous P."/>
            <person name="Grigoriev I."/>
        </authorList>
    </citation>
    <scope>NUCLEOTIDE SEQUENCE</scope>
    <source>
        <strain evidence="3">CBS 262.69</strain>
    </source>
</reference>
<gene>
    <name evidence="3" type="ORF">EJ06DRAFT_558685</name>
</gene>
<feature type="region of interest" description="Disordered" evidence="1">
    <location>
        <begin position="113"/>
        <end position="165"/>
    </location>
</feature>
<evidence type="ECO:0000313" key="4">
    <source>
        <dbReference type="Proteomes" id="UP000799640"/>
    </source>
</evidence>
<sequence>MAKVPSTLTLASTVVHPKEKKLFCPACQSSFLRVSAIIKHLEDDQCRGVHGIRFALWMRRVDLLNALVAGAEHAQDTLRNGYKEFSADCLKKFNGGGLMDPVTKVDMSDAKEWPSLPTHKKESNPAPTGNKDLDSPATGKLQLHKTPKPPEPKKPPAPKQVGRIRVDFDPYNWPPAEDELMGELTKGFPPDTYLIKNLLPSHREADPERFYNKLLNRYYCDRCDWYAHTAVKLEAHRLFQHATEKIECPRCHKEFKTYYSLMTHVESENTRCSLAATCRLGQAAQIAAELELRTGKAQIETGRFNWKAYLKYME</sequence>
<feature type="domain" description="C2H2-type" evidence="2">
    <location>
        <begin position="22"/>
        <end position="50"/>
    </location>
</feature>
<protein>
    <recommendedName>
        <fullName evidence="2">C2H2-type domain-containing protein</fullName>
    </recommendedName>
</protein>
<dbReference type="SMART" id="SM00355">
    <property type="entry name" value="ZnF_C2H2"/>
    <property type="match status" value="3"/>
</dbReference>
<proteinExistence type="predicted"/>
<dbReference type="Proteomes" id="UP000799640">
    <property type="component" value="Unassembled WGS sequence"/>
</dbReference>
<evidence type="ECO:0000256" key="1">
    <source>
        <dbReference type="SAM" id="MobiDB-lite"/>
    </source>
</evidence>
<evidence type="ECO:0000259" key="2">
    <source>
        <dbReference type="SMART" id="SM00355"/>
    </source>
</evidence>
<dbReference type="InterPro" id="IPR013087">
    <property type="entry name" value="Znf_C2H2_type"/>
</dbReference>
<name>A0A6G1HPK6_9PEZI</name>
<dbReference type="AlphaFoldDB" id="A0A6G1HPK6"/>
<keyword evidence="4" id="KW-1185">Reference proteome</keyword>
<feature type="domain" description="C2H2-type" evidence="2">
    <location>
        <begin position="246"/>
        <end position="266"/>
    </location>
</feature>